<protein>
    <submittedName>
        <fullName evidence="1">GLPGLI family protein</fullName>
    </submittedName>
</protein>
<name>A0ABS8A020_9FLAO</name>
<accession>A0ABS8A020</accession>
<reference evidence="1 2" key="1">
    <citation type="submission" date="2021-09" db="EMBL/GenBank/DDBJ databases">
        <title>Genome sequencing and assembly of Chryseobacterium sp. RG1.</title>
        <authorList>
            <person name="Chhetri G."/>
        </authorList>
    </citation>
    <scope>NUCLEOTIDE SEQUENCE [LARGE SCALE GENOMIC DNA]</scope>
    <source>
        <strain evidence="1 2">RG1</strain>
    </source>
</reference>
<sequence>MKKIYIYFACLISIISFGQKISFKPTVKVIYDATLQLGEKYHHTQKFVLIGNSQAYYFAAAQNYLNDTGQYEIKGIDTKSISDYFQERVIRFNNKTTVFTTIIDSKLRYEESEPLKWVLYSTTKVIGGIKCQLATTNKFGRRWFAYFSKDYPQSLGPYKFNGLPGLVFELYDTRDDYHFTLANVESFSEEFRFNLNEYKNYSKDKYLKAKYNMEFTLAGYPADMGEELRKELQNAYDRKKIMYNNPLELKPFE</sequence>
<evidence type="ECO:0000313" key="1">
    <source>
        <dbReference type="EMBL" id="MCA6067182.1"/>
    </source>
</evidence>
<evidence type="ECO:0000313" key="2">
    <source>
        <dbReference type="Proteomes" id="UP000618240"/>
    </source>
</evidence>
<organism evidence="1 2">
    <name type="scientific">Chryseobacterium tagetis</name>
    <dbReference type="NCBI Taxonomy" id="2801334"/>
    <lineage>
        <taxon>Bacteria</taxon>
        <taxon>Pseudomonadati</taxon>
        <taxon>Bacteroidota</taxon>
        <taxon>Flavobacteriia</taxon>
        <taxon>Flavobacteriales</taxon>
        <taxon>Weeksellaceae</taxon>
        <taxon>Chryseobacterium group</taxon>
        <taxon>Chryseobacterium</taxon>
    </lineage>
</organism>
<dbReference type="EMBL" id="JAERSE020000002">
    <property type="protein sequence ID" value="MCA6067182.1"/>
    <property type="molecule type" value="Genomic_DNA"/>
</dbReference>
<dbReference type="Proteomes" id="UP000618240">
    <property type="component" value="Unassembled WGS sequence"/>
</dbReference>
<keyword evidence="2" id="KW-1185">Reference proteome</keyword>
<dbReference type="InterPro" id="IPR005901">
    <property type="entry name" value="GLPGLI"/>
</dbReference>
<dbReference type="NCBIfam" id="TIGR01200">
    <property type="entry name" value="GLPGLI"/>
    <property type="match status" value="1"/>
</dbReference>
<gene>
    <name evidence="1" type="ORF">JI747_008335</name>
</gene>
<comment type="caution">
    <text evidence="1">The sequence shown here is derived from an EMBL/GenBank/DDBJ whole genome shotgun (WGS) entry which is preliminary data.</text>
</comment>
<dbReference type="RefSeq" id="WP_225687689.1">
    <property type="nucleotide sequence ID" value="NZ_JAERSE020000002.1"/>
</dbReference>
<proteinExistence type="predicted"/>